<dbReference type="AlphaFoldDB" id="A0A9P0H395"/>
<name>A0A9P0H395_NEZVI</name>
<sequence>MILHVSCLMYQGELLALTLILTSRDPYVIGKPVTVPRKIVAHPSILSCKIQHVSHTIHSAHPLFTISSTKTP</sequence>
<keyword evidence="2" id="KW-1185">Reference proteome</keyword>
<reference evidence="1" key="1">
    <citation type="submission" date="2022-01" db="EMBL/GenBank/DDBJ databases">
        <authorList>
            <person name="King R."/>
        </authorList>
    </citation>
    <scope>NUCLEOTIDE SEQUENCE</scope>
</reference>
<gene>
    <name evidence="1" type="ORF">NEZAVI_LOCUS4495</name>
</gene>
<accession>A0A9P0H395</accession>
<dbReference type="EMBL" id="OV725078">
    <property type="protein sequence ID" value="CAH1393886.1"/>
    <property type="molecule type" value="Genomic_DNA"/>
</dbReference>
<organism evidence="1 2">
    <name type="scientific">Nezara viridula</name>
    <name type="common">Southern green stink bug</name>
    <name type="synonym">Cimex viridulus</name>
    <dbReference type="NCBI Taxonomy" id="85310"/>
    <lineage>
        <taxon>Eukaryota</taxon>
        <taxon>Metazoa</taxon>
        <taxon>Ecdysozoa</taxon>
        <taxon>Arthropoda</taxon>
        <taxon>Hexapoda</taxon>
        <taxon>Insecta</taxon>
        <taxon>Pterygota</taxon>
        <taxon>Neoptera</taxon>
        <taxon>Paraneoptera</taxon>
        <taxon>Hemiptera</taxon>
        <taxon>Heteroptera</taxon>
        <taxon>Panheteroptera</taxon>
        <taxon>Pentatomomorpha</taxon>
        <taxon>Pentatomoidea</taxon>
        <taxon>Pentatomidae</taxon>
        <taxon>Pentatominae</taxon>
        <taxon>Nezara</taxon>
    </lineage>
</organism>
<proteinExistence type="predicted"/>
<protein>
    <submittedName>
        <fullName evidence="1">Uncharacterized protein</fullName>
    </submittedName>
</protein>
<dbReference type="Proteomes" id="UP001152798">
    <property type="component" value="Chromosome 2"/>
</dbReference>
<evidence type="ECO:0000313" key="1">
    <source>
        <dbReference type="EMBL" id="CAH1393886.1"/>
    </source>
</evidence>
<evidence type="ECO:0000313" key="2">
    <source>
        <dbReference type="Proteomes" id="UP001152798"/>
    </source>
</evidence>